<proteinExistence type="predicted"/>
<organism evidence="2 3">
    <name type="scientific">Romboutsia weinsteinii</name>
    <dbReference type="NCBI Taxonomy" id="2020949"/>
    <lineage>
        <taxon>Bacteria</taxon>
        <taxon>Bacillati</taxon>
        <taxon>Bacillota</taxon>
        <taxon>Clostridia</taxon>
        <taxon>Peptostreptococcales</taxon>
        <taxon>Peptostreptococcaceae</taxon>
        <taxon>Romboutsia</taxon>
    </lineage>
</organism>
<name>A0A371J3N4_9FIRM</name>
<dbReference type="EMBL" id="NOJY02000013">
    <property type="protein sequence ID" value="RDY27392.1"/>
    <property type="molecule type" value="Genomic_DNA"/>
</dbReference>
<evidence type="ECO:0000256" key="1">
    <source>
        <dbReference type="SAM" id="Phobius"/>
    </source>
</evidence>
<keyword evidence="3" id="KW-1185">Reference proteome</keyword>
<feature type="transmembrane region" description="Helical" evidence="1">
    <location>
        <begin position="376"/>
        <end position="394"/>
    </location>
</feature>
<gene>
    <name evidence="2" type="ORF">CHL78_009245</name>
</gene>
<feature type="transmembrane region" description="Helical" evidence="1">
    <location>
        <begin position="20"/>
        <end position="36"/>
    </location>
</feature>
<reference evidence="2 3" key="1">
    <citation type="journal article" date="2017" name="Genome Announc.">
        <title>Draft Genome Sequence of Romboutsia weinsteinii sp. nov. Strain CCRI-19649(T) Isolated from Surface Water.</title>
        <authorList>
            <person name="Maheux A.F."/>
            <person name="Boudreau D.K."/>
            <person name="Berube E."/>
            <person name="Boissinot M."/>
            <person name="Cantin P."/>
            <person name="Raymond F."/>
            <person name="Corbeil J."/>
            <person name="Omar R.F."/>
            <person name="Bergeron M.G."/>
        </authorList>
    </citation>
    <scope>NUCLEOTIDE SEQUENCE [LARGE SCALE GENOMIC DNA]</scope>
    <source>
        <strain evidence="2 3">CCRI-19649</strain>
    </source>
</reference>
<feature type="transmembrane region" description="Helical" evidence="1">
    <location>
        <begin position="223"/>
        <end position="256"/>
    </location>
</feature>
<feature type="transmembrane region" description="Helical" evidence="1">
    <location>
        <begin position="67"/>
        <end position="87"/>
    </location>
</feature>
<feature type="transmembrane region" description="Helical" evidence="1">
    <location>
        <begin position="400"/>
        <end position="420"/>
    </location>
</feature>
<feature type="transmembrane region" description="Helical" evidence="1">
    <location>
        <begin position="145"/>
        <end position="166"/>
    </location>
</feature>
<feature type="transmembrane region" description="Helical" evidence="1">
    <location>
        <begin position="178"/>
        <end position="211"/>
    </location>
</feature>
<feature type="transmembrane region" description="Helical" evidence="1">
    <location>
        <begin position="42"/>
        <end position="60"/>
    </location>
</feature>
<feature type="transmembrane region" description="Helical" evidence="1">
    <location>
        <begin position="277"/>
        <end position="300"/>
    </location>
</feature>
<comment type="caution">
    <text evidence="2">The sequence shown here is derived from an EMBL/GenBank/DDBJ whole genome shotgun (WGS) entry which is preliminary data.</text>
</comment>
<evidence type="ECO:0000313" key="3">
    <source>
        <dbReference type="Proteomes" id="UP000215694"/>
    </source>
</evidence>
<dbReference type="AlphaFoldDB" id="A0A371J3N4"/>
<keyword evidence="1" id="KW-1133">Transmembrane helix</keyword>
<evidence type="ECO:0000313" key="2">
    <source>
        <dbReference type="EMBL" id="RDY27392.1"/>
    </source>
</evidence>
<sequence>MNIKDLKQYFKTNDNHKSKLYLCIIVLTLVMLNLFIDNKNISYALIFTIFLILNISLISNMKYKNKLIIYIFMISFFIKSIYALFMLTTSNYPFVDSLTYLHHLEIMKKNSGIQSFNAVYHVASSLHVGYHYFIYIIDLVFKNNYALYMSNILMFQASAVLLLNYLTDKKFKEKIIKIVVICSLLSFNMVIFTSSILKDSLVLFTVMLSIYMYNRYRLSGKKINIVLLFLALIVLLLTRIYTCVAMVIAISIDYMITSDVISEKIRTIKFNRKSIGISVVSIIVGFIIIRFTSIWMYVIAISNSMRSALYDIPGLVIGTIKEIVRTFLSPLPWNVLDSFDVYTITAIDSTLALIFVFTLLMLIIKIIKYKHVRNITLIYVIPIIIQASILGITYDTGSVRQRIGVFLFIPLLYCIGYYYNDKLEDKGIYRK</sequence>
<feature type="transmembrane region" description="Helical" evidence="1">
    <location>
        <begin position="341"/>
        <end position="364"/>
    </location>
</feature>
<dbReference type="Proteomes" id="UP000215694">
    <property type="component" value="Unassembled WGS sequence"/>
</dbReference>
<keyword evidence="1" id="KW-0472">Membrane</keyword>
<accession>A0A371J3N4</accession>
<keyword evidence="1" id="KW-0812">Transmembrane</keyword>
<protein>
    <recommendedName>
        <fullName evidence="4">Glycosyltransferase RgtA/B/C/D-like domain-containing protein</fullName>
    </recommendedName>
</protein>
<evidence type="ECO:0008006" key="4">
    <source>
        <dbReference type="Google" id="ProtNLM"/>
    </source>
</evidence>